<dbReference type="InterPro" id="IPR052159">
    <property type="entry name" value="Competence_DNA_uptake"/>
</dbReference>
<dbReference type="OrthoDB" id="9761531at2"/>
<dbReference type="InterPro" id="IPR025405">
    <property type="entry name" value="DUF4131"/>
</dbReference>
<evidence type="ECO:0000256" key="2">
    <source>
        <dbReference type="ARBA" id="ARBA00022475"/>
    </source>
</evidence>
<feature type="domain" description="DUF4131" evidence="8">
    <location>
        <begin position="33"/>
        <end position="180"/>
    </location>
</feature>
<comment type="subcellular location">
    <subcellularLocation>
        <location evidence="1">Cell membrane</location>
        <topology evidence="1">Multi-pass membrane protein</topology>
    </subcellularLocation>
</comment>
<feature type="transmembrane region" description="Helical" evidence="6">
    <location>
        <begin position="251"/>
        <end position="270"/>
    </location>
</feature>
<dbReference type="Proteomes" id="UP000248917">
    <property type="component" value="Unassembled WGS sequence"/>
</dbReference>
<dbReference type="Pfam" id="PF03772">
    <property type="entry name" value="Competence"/>
    <property type="match status" value="1"/>
</dbReference>
<feature type="domain" description="ComEC/Rec2-related protein" evidence="7">
    <location>
        <begin position="229"/>
        <end position="495"/>
    </location>
</feature>
<keyword evidence="2" id="KW-1003">Cell membrane</keyword>
<dbReference type="InterPro" id="IPR004477">
    <property type="entry name" value="ComEC_N"/>
</dbReference>
<name>A0A326RX08_9BACT</name>
<feature type="transmembrane region" description="Helical" evidence="6">
    <location>
        <begin position="472"/>
        <end position="491"/>
    </location>
</feature>
<evidence type="ECO:0000256" key="5">
    <source>
        <dbReference type="ARBA" id="ARBA00023136"/>
    </source>
</evidence>
<sequence length="625" mass="71496">MRFADFPFLRYLPFLIAGIIVGNFSTLSTATYLLIGILLIWLCYLWGVGKRPPVSLGYTSGLGYSLIFLLGFWVSGMSVKNPSFSFPQLDSFQAYLAEVQRFDLDKPNSKENLVEVVAVRDSLDWRPAAGKILVYHKSDRRLQPGDLIWFQKSPEEIPGPTFPDEFDYKGFLAKKGIFYRKFIGNEFVVMGSSENRNPKFALVQLRENLARLIESKIHHKESRQIALALLIGQKESLDKEIRNAYAETGTMHILAVSGLHVGIIYAIFLFPLRAFKERRKIPVGYLVFVISTIWIYAAMTGFSPSVVRASVMFSLIIAGQMRKRRPSIWNILAFSAMLMLIVDPDVLFEVGFQLSYLAVGGIAGLQPLILRWWLPSHRAAEYFWQLAAVSIAAQLVTFPLSLYYFHLFPTYFLVANLIVVPLAFLIMSVGVPFLFLGKIPAVGDFLGLVLDRMIVFQIKVNSMIQSLPFGKLDRLTITFSGMVVVWAFLLVWGNWELGNRRKMIFSFFLILGVWLGDRLIREIRRPSYQIWFFSSEKGALIDLQLGRHDFTWNQDFPPDQISFALDPNRLLNQRSAQPNSLIGIRENDSVWFPALGFRFYPDEKLIQMERDYSPKIQIFRSTEGD</sequence>
<keyword evidence="10" id="KW-1185">Reference proteome</keyword>
<reference evidence="9 10" key="1">
    <citation type="submission" date="2018-06" db="EMBL/GenBank/DDBJ databases">
        <title>Genomic Encyclopedia of Archaeal and Bacterial Type Strains, Phase II (KMG-II): from individual species to whole genera.</title>
        <authorList>
            <person name="Goeker M."/>
        </authorList>
    </citation>
    <scope>NUCLEOTIDE SEQUENCE [LARGE SCALE GENOMIC DNA]</scope>
    <source>
        <strain evidence="9 10">T4</strain>
    </source>
</reference>
<dbReference type="PANTHER" id="PTHR30619:SF1">
    <property type="entry name" value="RECOMBINATION PROTEIN 2"/>
    <property type="match status" value="1"/>
</dbReference>
<feature type="transmembrane region" description="Helical" evidence="6">
    <location>
        <begin position="386"/>
        <end position="405"/>
    </location>
</feature>
<feature type="transmembrane region" description="Helical" evidence="6">
    <location>
        <begin position="411"/>
        <end position="436"/>
    </location>
</feature>
<dbReference type="RefSeq" id="WP_111392291.1">
    <property type="nucleotide sequence ID" value="NZ_QKTX01000004.1"/>
</dbReference>
<evidence type="ECO:0000313" key="9">
    <source>
        <dbReference type="EMBL" id="PZV84635.1"/>
    </source>
</evidence>
<dbReference type="EMBL" id="QKTX01000004">
    <property type="protein sequence ID" value="PZV84635.1"/>
    <property type="molecule type" value="Genomic_DNA"/>
</dbReference>
<evidence type="ECO:0000256" key="4">
    <source>
        <dbReference type="ARBA" id="ARBA00022989"/>
    </source>
</evidence>
<feature type="transmembrane region" description="Helical" evidence="6">
    <location>
        <begin position="7"/>
        <end position="24"/>
    </location>
</feature>
<accession>A0A326RX08</accession>
<keyword evidence="5 6" id="KW-0472">Membrane</keyword>
<feature type="transmembrane region" description="Helical" evidence="6">
    <location>
        <begin position="282"/>
        <end position="299"/>
    </location>
</feature>
<dbReference type="Pfam" id="PF13567">
    <property type="entry name" value="DUF4131"/>
    <property type="match status" value="1"/>
</dbReference>
<dbReference type="GO" id="GO:0005886">
    <property type="term" value="C:plasma membrane"/>
    <property type="evidence" value="ECO:0007669"/>
    <property type="project" value="UniProtKB-SubCell"/>
</dbReference>
<evidence type="ECO:0000256" key="6">
    <source>
        <dbReference type="SAM" id="Phobius"/>
    </source>
</evidence>
<keyword evidence="4 6" id="KW-1133">Transmembrane helix</keyword>
<protein>
    <submittedName>
        <fullName evidence="9">Competence protein ComEC</fullName>
    </submittedName>
</protein>
<dbReference type="AlphaFoldDB" id="A0A326RX08"/>
<keyword evidence="3 6" id="KW-0812">Transmembrane</keyword>
<comment type="caution">
    <text evidence="9">The sequence shown here is derived from an EMBL/GenBank/DDBJ whole genome shotgun (WGS) entry which is preliminary data.</text>
</comment>
<dbReference type="NCBIfam" id="TIGR00360">
    <property type="entry name" value="ComEC_N-term"/>
    <property type="match status" value="1"/>
</dbReference>
<evidence type="ECO:0000256" key="3">
    <source>
        <dbReference type="ARBA" id="ARBA00022692"/>
    </source>
</evidence>
<evidence type="ECO:0000259" key="8">
    <source>
        <dbReference type="Pfam" id="PF13567"/>
    </source>
</evidence>
<gene>
    <name evidence="9" type="ORF">CLV31_104288</name>
</gene>
<proteinExistence type="predicted"/>
<dbReference type="PANTHER" id="PTHR30619">
    <property type="entry name" value="DNA INTERNALIZATION/COMPETENCE PROTEIN COMEC/REC2"/>
    <property type="match status" value="1"/>
</dbReference>
<evidence type="ECO:0000259" key="7">
    <source>
        <dbReference type="Pfam" id="PF03772"/>
    </source>
</evidence>
<feature type="transmembrane region" description="Helical" evidence="6">
    <location>
        <begin position="328"/>
        <end position="348"/>
    </location>
</feature>
<evidence type="ECO:0000256" key="1">
    <source>
        <dbReference type="ARBA" id="ARBA00004651"/>
    </source>
</evidence>
<feature type="transmembrane region" description="Helical" evidence="6">
    <location>
        <begin position="61"/>
        <end position="79"/>
    </location>
</feature>
<organism evidence="9 10">
    <name type="scientific">Algoriphagus aquaeductus</name>
    <dbReference type="NCBI Taxonomy" id="475299"/>
    <lineage>
        <taxon>Bacteria</taxon>
        <taxon>Pseudomonadati</taxon>
        <taxon>Bacteroidota</taxon>
        <taxon>Cytophagia</taxon>
        <taxon>Cytophagales</taxon>
        <taxon>Cyclobacteriaceae</taxon>
        <taxon>Algoriphagus</taxon>
    </lineage>
</organism>
<evidence type="ECO:0000313" key="10">
    <source>
        <dbReference type="Proteomes" id="UP000248917"/>
    </source>
</evidence>